<keyword evidence="2" id="KW-1185">Reference proteome</keyword>
<accession>A0ACB9MHU7</accession>
<organism evidence="1 2">
    <name type="scientific">Bauhinia variegata</name>
    <name type="common">Purple orchid tree</name>
    <name type="synonym">Phanera variegata</name>
    <dbReference type="NCBI Taxonomy" id="167791"/>
    <lineage>
        <taxon>Eukaryota</taxon>
        <taxon>Viridiplantae</taxon>
        <taxon>Streptophyta</taxon>
        <taxon>Embryophyta</taxon>
        <taxon>Tracheophyta</taxon>
        <taxon>Spermatophyta</taxon>
        <taxon>Magnoliopsida</taxon>
        <taxon>eudicotyledons</taxon>
        <taxon>Gunneridae</taxon>
        <taxon>Pentapetalae</taxon>
        <taxon>rosids</taxon>
        <taxon>fabids</taxon>
        <taxon>Fabales</taxon>
        <taxon>Fabaceae</taxon>
        <taxon>Cercidoideae</taxon>
        <taxon>Cercideae</taxon>
        <taxon>Bauhiniinae</taxon>
        <taxon>Bauhinia</taxon>
    </lineage>
</organism>
<protein>
    <submittedName>
        <fullName evidence="1">Uncharacterized protein</fullName>
    </submittedName>
</protein>
<comment type="caution">
    <text evidence="1">The sequence shown here is derived from an EMBL/GenBank/DDBJ whole genome shotgun (WGS) entry which is preliminary data.</text>
</comment>
<dbReference type="Proteomes" id="UP000828941">
    <property type="component" value="Chromosome 9"/>
</dbReference>
<evidence type="ECO:0000313" key="2">
    <source>
        <dbReference type="Proteomes" id="UP000828941"/>
    </source>
</evidence>
<gene>
    <name evidence="1" type="ORF">L6164_023310</name>
</gene>
<reference evidence="1 2" key="1">
    <citation type="journal article" date="2022" name="DNA Res.">
        <title>Chromosomal-level genome assembly of the orchid tree Bauhinia variegata (Leguminosae; Cercidoideae) supports the allotetraploid origin hypothesis of Bauhinia.</title>
        <authorList>
            <person name="Zhong Y."/>
            <person name="Chen Y."/>
            <person name="Zheng D."/>
            <person name="Pang J."/>
            <person name="Liu Y."/>
            <person name="Luo S."/>
            <person name="Meng S."/>
            <person name="Qian L."/>
            <person name="Wei D."/>
            <person name="Dai S."/>
            <person name="Zhou R."/>
        </authorList>
    </citation>
    <scope>NUCLEOTIDE SEQUENCE [LARGE SCALE GENOMIC DNA]</scope>
    <source>
        <strain evidence="1">BV-YZ2020</strain>
    </source>
</reference>
<dbReference type="EMBL" id="CM039434">
    <property type="protein sequence ID" value="KAI4323727.1"/>
    <property type="molecule type" value="Genomic_DNA"/>
</dbReference>
<evidence type="ECO:0000313" key="1">
    <source>
        <dbReference type="EMBL" id="KAI4323727.1"/>
    </source>
</evidence>
<name>A0ACB9MHU7_BAUVA</name>
<proteinExistence type="predicted"/>
<sequence>MAPKELEDQNLVKLESACSDLKALIGASEKMEEKLGKMETRFDLLEGSLSTASRRVAPLQSLAMSMKALDTRINRAVSPALALLDSFKLFESRQHKLMDLSSKLSAEKTPEIRFIKLIHYMDCVDELNEAIDSLSQEGEPVIQKLQEVVEFISRTKAADQYRTERLRETLITLKALYETEVDAMRFEGLLDEALLHIQDEFESLLQNLRHENITDLSDDNDDLVDSGLGLGSELELTVLRRITETLAANDCLDICIDIYVKVRYRRAAKALMRLNPDYLRTYTPEGIDEMEWDTLETAITLWIRHFEVAVKKVLFAEKKLCNQVLGTIMEGLVWPECFIKISDKIMAVFFRFGEGVARSSKEPQKLFKLLDMFESMEKLKPEFSEIFDGEAGIDIYTRYRELEKLLIDASSKVFWEFGLQIEGNSDGLQSLQDGSVPKLVRYAINYLKYLATDNYRAAMAKALRTEQIWKSGIGISSKPDTDENLLKDAISNVMEALQRNIESKRSRCKDKILTHIFGMNTYWYIYMRTKNTEFGGLLGEQYMKNKYKVVAEESAYMYQKYAWGVLVKILDMEDSKKPGKETIVTEKIETFFKGLDEISQMHKGYYSIPDLDLREQIKEATLNLLVPAYAEFLESYSGLLKGKSYPSPQRLQGIVIQVFDGGDAKLKRRSSNDRMVPRTSRSLEGEINDFRRSKSHTEDF</sequence>